<gene>
    <name evidence="1" type="ORF">S03H2_72571</name>
</gene>
<dbReference type="EMBL" id="BARU01049154">
    <property type="protein sequence ID" value="GAH91077.1"/>
    <property type="molecule type" value="Genomic_DNA"/>
</dbReference>
<sequence length="34" mass="3653">PHSGDGAWFIWLAGIKMLEAAVTSRALAKINSIK</sequence>
<organism evidence="1">
    <name type="scientific">marine sediment metagenome</name>
    <dbReference type="NCBI Taxonomy" id="412755"/>
    <lineage>
        <taxon>unclassified sequences</taxon>
        <taxon>metagenomes</taxon>
        <taxon>ecological metagenomes</taxon>
    </lineage>
</organism>
<evidence type="ECO:0000313" key="1">
    <source>
        <dbReference type="EMBL" id="GAH91077.1"/>
    </source>
</evidence>
<feature type="non-terminal residue" evidence="1">
    <location>
        <position position="1"/>
    </location>
</feature>
<proteinExistence type="predicted"/>
<protein>
    <submittedName>
        <fullName evidence="1">Uncharacterized protein</fullName>
    </submittedName>
</protein>
<reference evidence="1" key="1">
    <citation type="journal article" date="2014" name="Front. Microbiol.">
        <title>High frequency of phylogenetically diverse reductive dehalogenase-homologous genes in deep subseafloor sedimentary metagenomes.</title>
        <authorList>
            <person name="Kawai M."/>
            <person name="Futagami T."/>
            <person name="Toyoda A."/>
            <person name="Takaki Y."/>
            <person name="Nishi S."/>
            <person name="Hori S."/>
            <person name="Arai W."/>
            <person name="Tsubouchi T."/>
            <person name="Morono Y."/>
            <person name="Uchiyama I."/>
            <person name="Ito T."/>
            <person name="Fujiyama A."/>
            <person name="Inagaki F."/>
            <person name="Takami H."/>
        </authorList>
    </citation>
    <scope>NUCLEOTIDE SEQUENCE</scope>
    <source>
        <strain evidence="1">Expedition CK06-06</strain>
    </source>
</reference>
<name>X1JAU0_9ZZZZ</name>
<comment type="caution">
    <text evidence="1">The sequence shown here is derived from an EMBL/GenBank/DDBJ whole genome shotgun (WGS) entry which is preliminary data.</text>
</comment>
<accession>X1JAU0</accession>
<dbReference type="AlphaFoldDB" id="X1JAU0"/>